<gene>
    <name evidence="2" type="ORF">AVDCRST_MAG09-1387</name>
</gene>
<evidence type="ECO:0000313" key="2">
    <source>
        <dbReference type="EMBL" id="CAA9511386.1"/>
    </source>
</evidence>
<dbReference type="AlphaFoldDB" id="A0A6J4T1K2"/>
<accession>A0A6J4T1K2</accession>
<proteinExistence type="predicted"/>
<reference evidence="2" key="1">
    <citation type="submission" date="2020-02" db="EMBL/GenBank/DDBJ databases">
        <authorList>
            <person name="Meier V. D."/>
        </authorList>
    </citation>
    <scope>NUCLEOTIDE SEQUENCE</scope>
    <source>
        <strain evidence="2">AVDCRST_MAG09</strain>
    </source>
</reference>
<feature type="compositionally biased region" description="Polar residues" evidence="1">
    <location>
        <begin position="13"/>
        <end position="28"/>
    </location>
</feature>
<feature type="compositionally biased region" description="Basic residues" evidence="1">
    <location>
        <begin position="1"/>
        <end position="10"/>
    </location>
</feature>
<protein>
    <submittedName>
        <fullName evidence="2">Uncharacterized protein</fullName>
    </submittedName>
</protein>
<feature type="non-terminal residue" evidence="2">
    <location>
        <position position="1"/>
    </location>
</feature>
<dbReference type="EMBL" id="CADCVZ010000032">
    <property type="protein sequence ID" value="CAA9511386.1"/>
    <property type="molecule type" value="Genomic_DNA"/>
</dbReference>
<evidence type="ECO:0000256" key="1">
    <source>
        <dbReference type="SAM" id="MobiDB-lite"/>
    </source>
</evidence>
<feature type="region of interest" description="Disordered" evidence="1">
    <location>
        <begin position="1"/>
        <end position="40"/>
    </location>
</feature>
<feature type="non-terminal residue" evidence="2">
    <location>
        <position position="40"/>
    </location>
</feature>
<organism evidence="2">
    <name type="scientific">uncultured Sphingomonas sp</name>
    <dbReference type="NCBI Taxonomy" id="158754"/>
    <lineage>
        <taxon>Bacteria</taxon>
        <taxon>Pseudomonadati</taxon>
        <taxon>Pseudomonadota</taxon>
        <taxon>Alphaproteobacteria</taxon>
        <taxon>Sphingomonadales</taxon>
        <taxon>Sphingomonadaceae</taxon>
        <taxon>Sphingomonas</taxon>
        <taxon>environmental samples</taxon>
    </lineage>
</organism>
<sequence>CRPRQLRKVRSLSIATKTAPSTSRSPWSASACRQWGTTSS</sequence>
<name>A0A6J4T1K2_9SPHN</name>